<accession>A0A0F9Q212</accession>
<comment type="caution">
    <text evidence="1">The sequence shown here is derived from an EMBL/GenBank/DDBJ whole genome shotgun (WGS) entry which is preliminary data.</text>
</comment>
<sequence>MRIRTGFVSNSSSSAFIVTNTTDEELTLVDFVAENPQLIRQYCIEYDWHDPAEYCQTALLLSAEQENEPIPPGSHKMVFGDEDQTMIGQVFDYILRAGGESERFSWRFIEGRR</sequence>
<dbReference type="EMBL" id="LAZR01002361">
    <property type="protein sequence ID" value="KKN31042.1"/>
    <property type="molecule type" value="Genomic_DNA"/>
</dbReference>
<gene>
    <name evidence="1" type="ORF">LCGC14_0827920</name>
</gene>
<proteinExistence type="predicted"/>
<protein>
    <submittedName>
        <fullName evidence="1">Uncharacterized protein</fullName>
    </submittedName>
</protein>
<organism evidence="1">
    <name type="scientific">marine sediment metagenome</name>
    <dbReference type="NCBI Taxonomy" id="412755"/>
    <lineage>
        <taxon>unclassified sequences</taxon>
        <taxon>metagenomes</taxon>
        <taxon>ecological metagenomes</taxon>
    </lineage>
</organism>
<name>A0A0F9Q212_9ZZZZ</name>
<reference evidence="1" key="1">
    <citation type="journal article" date="2015" name="Nature">
        <title>Complex archaea that bridge the gap between prokaryotes and eukaryotes.</title>
        <authorList>
            <person name="Spang A."/>
            <person name="Saw J.H."/>
            <person name="Jorgensen S.L."/>
            <person name="Zaremba-Niedzwiedzka K."/>
            <person name="Martijn J."/>
            <person name="Lind A.E."/>
            <person name="van Eijk R."/>
            <person name="Schleper C."/>
            <person name="Guy L."/>
            <person name="Ettema T.J."/>
        </authorList>
    </citation>
    <scope>NUCLEOTIDE SEQUENCE</scope>
</reference>
<dbReference type="AlphaFoldDB" id="A0A0F9Q212"/>
<evidence type="ECO:0000313" key="1">
    <source>
        <dbReference type="EMBL" id="KKN31042.1"/>
    </source>
</evidence>